<keyword evidence="7" id="KW-1185">Reference proteome</keyword>
<dbReference type="PROSITE" id="PS50975">
    <property type="entry name" value="ATP_GRASP"/>
    <property type="match status" value="1"/>
</dbReference>
<dbReference type="GO" id="GO:0046872">
    <property type="term" value="F:metal ion binding"/>
    <property type="evidence" value="ECO:0007669"/>
    <property type="project" value="InterPro"/>
</dbReference>
<keyword evidence="1" id="KW-0436">Ligase</keyword>
<dbReference type="OrthoDB" id="9803907at2"/>
<evidence type="ECO:0000256" key="1">
    <source>
        <dbReference type="ARBA" id="ARBA00022598"/>
    </source>
</evidence>
<dbReference type="AlphaFoldDB" id="A0A4Y8PY15"/>
<organism evidence="6 7">
    <name type="scientific">Paenibacillus athensensis</name>
    <dbReference type="NCBI Taxonomy" id="1967502"/>
    <lineage>
        <taxon>Bacteria</taxon>
        <taxon>Bacillati</taxon>
        <taxon>Bacillota</taxon>
        <taxon>Bacilli</taxon>
        <taxon>Bacillales</taxon>
        <taxon>Paenibacillaceae</taxon>
        <taxon>Paenibacillus</taxon>
    </lineage>
</organism>
<dbReference type="GO" id="GO:0005524">
    <property type="term" value="F:ATP binding"/>
    <property type="evidence" value="ECO:0007669"/>
    <property type="project" value="UniProtKB-UniRule"/>
</dbReference>
<dbReference type="InterPro" id="IPR013815">
    <property type="entry name" value="ATP_grasp_subdomain_1"/>
</dbReference>
<sequence>MDSFNILFTSVGRRVSLVRHVAQTLRELGVPGRIVTADLQTTAPAGFVGDIRELVPRVTDPGYIPRLLELCVRHDIKLLIPLIDTELQVLAEHREAFAAIGVTALISSPETVRLCNDKRLTAAFFERIGVGTPRLYEPEAVLADPQAVYPLLMKPADGSCSVGVTRIRNARELEFFRDYIDNPLLQEYVQGQEYTIDVLVDWAGRARAAVPRLRMETRGGEVSKGMTVKHPGLIAAALRIAEALPGAVGCITVQGFLTADGGLKFIEINPRFGGGFPLALGAGADFPKWLISWLLGREVSDDLQGWRDGTVMLRYDDAIFVTQDDIAH</sequence>
<reference evidence="6 7" key="1">
    <citation type="submission" date="2017-03" db="EMBL/GenBank/DDBJ databases">
        <title>Isolation of Levoglucosan Utilizing Bacteria.</title>
        <authorList>
            <person name="Arya A.S."/>
        </authorList>
    </citation>
    <scope>NUCLEOTIDE SEQUENCE [LARGE SCALE GENOMIC DNA]</scope>
    <source>
        <strain evidence="6 7">MEC069</strain>
    </source>
</reference>
<evidence type="ECO:0000256" key="3">
    <source>
        <dbReference type="ARBA" id="ARBA00022840"/>
    </source>
</evidence>
<dbReference type="InterPro" id="IPR052032">
    <property type="entry name" value="ATP-dep_AA_Ligase"/>
</dbReference>
<proteinExistence type="predicted"/>
<protein>
    <submittedName>
        <fullName evidence="6">Transcriptional regulator</fullName>
    </submittedName>
</protein>
<comment type="caution">
    <text evidence="6">The sequence shown here is derived from an EMBL/GenBank/DDBJ whole genome shotgun (WGS) entry which is preliminary data.</text>
</comment>
<dbReference type="Pfam" id="PF15632">
    <property type="entry name" value="ATPgrasp_Ter"/>
    <property type="match status" value="1"/>
</dbReference>
<dbReference type="PANTHER" id="PTHR43585">
    <property type="entry name" value="FUMIPYRROLE BIOSYNTHESIS PROTEIN C"/>
    <property type="match status" value="1"/>
</dbReference>
<dbReference type="EMBL" id="MYFO01000029">
    <property type="protein sequence ID" value="TFE85025.1"/>
    <property type="molecule type" value="Genomic_DNA"/>
</dbReference>
<feature type="domain" description="ATP-grasp" evidence="5">
    <location>
        <begin position="122"/>
        <end position="295"/>
    </location>
</feature>
<evidence type="ECO:0000313" key="7">
    <source>
        <dbReference type="Proteomes" id="UP000298246"/>
    </source>
</evidence>
<dbReference type="RefSeq" id="WP_134755483.1">
    <property type="nucleotide sequence ID" value="NZ_MYFO02000003.1"/>
</dbReference>
<dbReference type="Pfam" id="PF21360">
    <property type="entry name" value="PylC-like_N"/>
    <property type="match status" value="1"/>
</dbReference>
<gene>
    <name evidence="6" type="ORF">B5M42_18435</name>
</gene>
<evidence type="ECO:0000259" key="5">
    <source>
        <dbReference type="PROSITE" id="PS50975"/>
    </source>
</evidence>
<dbReference type="SUPFAM" id="SSF56059">
    <property type="entry name" value="Glutathione synthetase ATP-binding domain-like"/>
    <property type="match status" value="1"/>
</dbReference>
<dbReference type="PANTHER" id="PTHR43585:SF2">
    <property type="entry name" value="ATP-GRASP ENZYME FSQD"/>
    <property type="match status" value="1"/>
</dbReference>
<dbReference type="Proteomes" id="UP000298246">
    <property type="component" value="Unassembled WGS sequence"/>
</dbReference>
<keyword evidence="2 4" id="KW-0547">Nucleotide-binding</keyword>
<dbReference type="InterPro" id="IPR048764">
    <property type="entry name" value="PylC_N"/>
</dbReference>
<dbReference type="GO" id="GO:0016874">
    <property type="term" value="F:ligase activity"/>
    <property type="evidence" value="ECO:0007669"/>
    <property type="project" value="UniProtKB-KW"/>
</dbReference>
<evidence type="ECO:0000256" key="2">
    <source>
        <dbReference type="ARBA" id="ARBA00022741"/>
    </source>
</evidence>
<dbReference type="Gene3D" id="3.30.470.20">
    <property type="entry name" value="ATP-grasp fold, B domain"/>
    <property type="match status" value="1"/>
</dbReference>
<dbReference type="Gene3D" id="3.30.1490.20">
    <property type="entry name" value="ATP-grasp fold, A domain"/>
    <property type="match status" value="1"/>
</dbReference>
<dbReference type="Gene3D" id="3.40.50.20">
    <property type="match status" value="1"/>
</dbReference>
<keyword evidence="3 4" id="KW-0067">ATP-binding</keyword>
<accession>A0A4Y8PY15</accession>
<evidence type="ECO:0000256" key="4">
    <source>
        <dbReference type="PROSITE-ProRule" id="PRU00409"/>
    </source>
</evidence>
<evidence type="ECO:0000313" key="6">
    <source>
        <dbReference type="EMBL" id="TFE85025.1"/>
    </source>
</evidence>
<name>A0A4Y8PY15_9BACL</name>
<dbReference type="InterPro" id="IPR011761">
    <property type="entry name" value="ATP-grasp"/>
</dbReference>